<dbReference type="GO" id="GO:0005759">
    <property type="term" value="C:mitochondrial matrix"/>
    <property type="evidence" value="ECO:0007669"/>
    <property type="project" value="TreeGrafter"/>
</dbReference>
<evidence type="ECO:0000256" key="3">
    <source>
        <dbReference type="ARBA" id="ARBA00022603"/>
    </source>
</evidence>
<name>A0AAN7Z9K8_9PEZI</name>
<dbReference type="Gene3D" id="1.10.8.100">
    <property type="entry name" value="Ribosomal RNA adenine dimethylase-like, domain 2"/>
    <property type="match status" value="1"/>
</dbReference>
<dbReference type="GO" id="GO:0008168">
    <property type="term" value="F:methyltransferase activity"/>
    <property type="evidence" value="ECO:0007669"/>
    <property type="project" value="UniProtKB-KW"/>
</dbReference>
<accession>A0AAN7Z9K8</accession>
<gene>
    <name evidence="9" type="ORF">RRF57_006006</name>
</gene>
<dbReference type="InterPro" id="IPR023165">
    <property type="entry name" value="rRNA_Ade_diMease-like_C"/>
</dbReference>
<comment type="subcellular location">
    <subcellularLocation>
        <location evidence="1">Mitochondrion</location>
    </subcellularLocation>
</comment>
<reference evidence="9 10" key="1">
    <citation type="submission" date="2023-10" db="EMBL/GenBank/DDBJ databases">
        <title>Draft genome sequence of Xylaria bambusicola isolate GMP-LS, the root and basal stem rot pathogen of sugarcane in Indonesia.</title>
        <authorList>
            <person name="Selvaraj P."/>
            <person name="Muralishankar V."/>
            <person name="Muruganantham S."/>
            <person name="Sp S."/>
            <person name="Haryani S."/>
            <person name="Lau K.J.X."/>
            <person name="Naqvi N.I."/>
        </authorList>
    </citation>
    <scope>NUCLEOTIDE SEQUENCE [LARGE SCALE GENOMIC DNA]</scope>
    <source>
        <strain evidence="9">GMP-LS</strain>
    </source>
</reference>
<dbReference type="InterPro" id="IPR029063">
    <property type="entry name" value="SAM-dependent_MTases_sf"/>
</dbReference>
<evidence type="ECO:0000313" key="10">
    <source>
        <dbReference type="Proteomes" id="UP001305414"/>
    </source>
</evidence>
<dbReference type="PANTHER" id="PTHR11727:SF17">
    <property type="entry name" value="DIMETHYLADENOSINE TRANSFERASE 1, MITOCHONDRIAL"/>
    <property type="match status" value="1"/>
</dbReference>
<evidence type="ECO:0000256" key="8">
    <source>
        <dbReference type="SAM" id="MobiDB-lite"/>
    </source>
</evidence>
<evidence type="ECO:0000256" key="4">
    <source>
        <dbReference type="ARBA" id="ARBA00022679"/>
    </source>
</evidence>
<evidence type="ECO:0000256" key="5">
    <source>
        <dbReference type="ARBA" id="ARBA00022691"/>
    </source>
</evidence>
<keyword evidence="6" id="KW-0694">RNA-binding</keyword>
<dbReference type="Gene3D" id="3.40.50.150">
    <property type="entry name" value="Vaccinia Virus protein VP39"/>
    <property type="match status" value="1"/>
</dbReference>
<protein>
    <recommendedName>
        <fullName evidence="2">Mitochondrial transcription factor 1</fullName>
    </recommendedName>
</protein>
<keyword evidence="10" id="KW-1185">Reference proteome</keyword>
<dbReference type="InterPro" id="IPR001737">
    <property type="entry name" value="KsgA/Erm"/>
</dbReference>
<keyword evidence="5" id="KW-0949">S-adenosyl-L-methionine</keyword>
<comment type="caution">
    <text evidence="9">The sequence shown here is derived from an EMBL/GenBank/DDBJ whole genome shotgun (WGS) entry which is preliminary data.</text>
</comment>
<keyword evidence="3" id="KW-0489">Methyltransferase</keyword>
<dbReference type="GO" id="GO:0003723">
    <property type="term" value="F:RNA binding"/>
    <property type="evidence" value="ECO:0007669"/>
    <property type="project" value="UniProtKB-KW"/>
</dbReference>
<dbReference type="Proteomes" id="UP001305414">
    <property type="component" value="Unassembled WGS sequence"/>
</dbReference>
<dbReference type="GO" id="GO:0032259">
    <property type="term" value="P:methylation"/>
    <property type="evidence" value="ECO:0007669"/>
    <property type="project" value="UniProtKB-KW"/>
</dbReference>
<dbReference type="AlphaFoldDB" id="A0AAN7Z9K8"/>
<evidence type="ECO:0000256" key="6">
    <source>
        <dbReference type="ARBA" id="ARBA00022884"/>
    </source>
</evidence>
<dbReference type="GO" id="GO:0034245">
    <property type="term" value="C:mitochondrial DNA-directed RNA polymerase complex"/>
    <property type="evidence" value="ECO:0007669"/>
    <property type="project" value="TreeGrafter"/>
</dbReference>
<dbReference type="SUPFAM" id="SSF53335">
    <property type="entry name" value="S-adenosyl-L-methionine-dependent methyltransferases"/>
    <property type="match status" value="1"/>
</dbReference>
<proteinExistence type="predicted"/>
<dbReference type="GO" id="GO:0006391">
    <property type="term" value="P:transcription initiation at mitochondrial promoter"/>
    <property type="evidence" value="ECO:0007669"/>
    <property type="project" value="TreeGrafter"/>
</dbReference>
<keyword evidence="4" id="KW-0808">Transferase</keyword>
<dbReference type="PANTHER" id="PTHR11727">
    <property type="entry name" value="DIMETHYLADENOSINE TRANSFERASE"/>
    <property type="match status" value="1"/>
</dbReference>
<evidence type="ECO:0000313" key="9">
    <source>
        <dbReference type="EMBL" id="KAK5630291.1"/>
    </source>
</evidence>
<evidence type="ECO:0000256" key="1">
    <source>
        <dbReference type="ARBA" id="ARBA00004173"/>
    </source>
</evidence>
<organism evidence="9 10">
    <name type="scientific">Xylaria bambusicola</name>
    <dbReference type="NCBI Taxonomy" id="326684"/>
    <lineage>
        <taxon>Eukaryota</taxon>
        <taxon>Fungi</taxon>
        <taxon>Dikarya</taxon>
        <taxon>Ascomycota</taxon>
        <taxon>Pezizomycotina</taxon>
        <taxon>Sordariomycetes</taxon>
        <taxon>Xylariomycetidae</taxon>
        <taxon>Xylariales</taxon>
        <taxon>Xylariaceae</taxon>
        <taxon>Xylaria</taxon>
    </lineage>
</organism>
<feature type="region of interest" description="Disordered" evidence="8">
    <location>
        <begin position="50"/>
        <end position="86"/>
    </location>
</feature>
<evidence type="ECO:0000256" key="2">
    <source>
        <dbReference type="ARBA" id="ARBA00013836"/>
    </source>
</evidence>
<dbReference type="GO" id="GO:0034246">
    <property type="term" value="F:mitochondrial transcription factor activity"/>
    <property type="evidence" value="ECO:0007669"/>
    <property type="project" value="TreeGrafter"/>
</dbReference>
<dbReference type="EMBL" id="JAWHQM010000015">
    <property type="protein sequence ID" value="KAK5630291.1"/>
    <property type="molecule type" value="Genomic_DNA"/>
</dbReference>
<sequence>MFTVRSSHGRALYSPLFLNTQRCLFSSTCRRSAFNPAILEAHGPVAEQLHDTGIWTSKRRTRPRLSPPPAKKRSSKAESTPDGDRSRVNIVSDKLCDDILSYIGSSLERHRGCDILDLYPGAGLWSSKLHQFLQPRSHVLLEPDAELYHPFLQPLLDQPGTTLVPKSGIIWRELGSILTPEYFPHQVIPDDLNTRNDTLLVTANLCFHPKKKFLRFDSVAALVLSQLVDAIRTSSLFQQYGLVRMLIWTSPDDKASFLPKTIQKRKRQAIANDFVCEWVHEVCGSDSASTGWYVREDAIDHGSLIATIKRMKAANLKMPAGRESDTFADAFRKAEVSMRGRVPSPGVKPPTFKRRYHGALADLVAANEEQGGFDKGSLERKELKRYAGRAQTDVRKAERLFQVSKSLDNIINLRQSVTATREEMAAAELEWETQLRELPSTFGAEFVTYRDNLHAFRRDPPLLQWDRRPYEPLMVQPEEVFPNVPCALLDIQPRAPHPLLRQSGPSSNRAADSLDIVLGTLMHYPTHPVAAHLDGLWPGAADYIMPRWKSSSDLSQGGWPINLRGAEPTPRSLDARQWEELFELWMEWPFRPEFYDLVGRAHDDLNDKDDDAPSMEY</sequence>
<comment type="function">
    <text evidence="7">Mitochondrial transcription factor that confers selective promoter recognition on the core subunit of the yeast mitochondrial RNA polymerase. Interacts with DNA in a non-specific manner.</text>
</comment>
<evidence type="ECO:0000256" key="7">
    <source>
        <dbReference type="ARBA" id="ARBA00024915"/>
    </source>
</evidence>